<dbReference type="Gene3D" id="3.30.1330.40">
    <property type="entry name" value="RutC-like"/>
    <property type="match status" value="1"/>
</dbReference>
<protein>
    <recommendedName>
        <fullName evidence="3">RidA family protein</fullName>
    </recommendedName>
</protein>
<dbReference type="Proteomes" id="UP000308705">
    <property type="component" value="Unassembled WGS sequence"/>
</dbReference>
<name>A0A4U3MQ15_9ACTN</name>
<keyword evidence="2" id="KW-1185">Reference proteome</keyword>
<evidence type="ECO:0008006" key="3">
    <source>
        <dbReference type="Google" id="ProtNLM"/>
    </source>
</evidence>
<sequence length="146" mass="15448">MFVEVRNGQVVRIEEYTDPAQGSIPPATRFKDGSGWEEQAGYSRAAREGDLIAVSGTTADGPDAYAQTLEALRRGVAAVEALGGSRDTVFRTRLLLTPDADWEQAARAHAEVLGDVAPANSTYVVNALIGEGFLVEVEIDAKAVGA</sequence>
<reference evidence="1 2" key="1">
    <citation type="submission" date="2019-04" db="EMBL/GenBank/DDBJ databases">
        <title>Herbidospora sp. NEAU-GS14.nov., a novel actinomycete isolated from soil.</title>
        <authorList>
            <person name="Han L."/>
        </authorList>
    </citation>
    <scope>NUCLEOTIDE SEQUENCE [LARGE SCALE GENOMIC DNA]</scope>
    <source>
        <strain evidence="1 2">NEAU-GS14</strain>
    </source>
</reference>
<dbReference type="InterPro" id="IPR035959">
    <property type="entry name" value="RutC-like_sf"/>
</dbReference>
<evidence type="ECO:0000313" key="1">
    <source>
        <dbReference type="EMBL" id="TKK91751.1"/>
    </source>
</evidence>
<gene>
    <name evidence="1" type="ORF">FDA94_01865</name>
</gene>
<organism evidence="1 2">
    <name type="scientific">Herbidospora galbida</name>
    <dbReference type="NCBI Taxonomy" id="2575442"/>
    <lineage>
        <taxon>Bacteria</taxon>
        <taxon>Bacillati</taxon>
        <taxon>Actinomycetota</taxon>
        <taxon>Actinomycetes</taxon>
        <taxon>Streptosporangiales</taxon>
        <taxon>Streptosporangiaceae</taxon>
        <taxon>Herbidospora</taxon>
    </lineage>
</organism>
<dbReference type="InterPro" id="IPR006175">
    <property type="entry name" value="YjgF/YER057c/UK114"/>
</dbReference>
<comment type="caution">
    <text evidence="1">The sequence shown here is derived from an EMBL/GenBank/DDBJ whole genome shotgun (WGS) entry which is preliminary data.</text>
</comment>
<dbReference type="SUPFAM" id="SSF55298">
    <property type="entry name" value="YjgF-like"/>
    <property type="match status" value="1"/>
</dbReference>
<dbReference type="AlphaFoldDB" id="A0A4U3MQ15"/>
<dbReference type="Pfam" id="PF01042">
    <property type="entry name" value="Ribonuc_L-PSP"/>
    <property type="match status" value="1"/>
</dbReference>
<dbReference type="PANTHER" id="PTHR43857">
    <property type="entry name" value="BLR7761 PROTEIN"/>
    <property type="match status" value="1"/>
</dbReference>
<proteinExistence type="predicted"/>
<dbReference type="EMBL" id="SZQA01000001">
    <property type="protein sequence ID" value="TKK91751.1"/>
    <property type="molecule type" value="Genomic_DNA"/>
</dbReference>
<dbReference type="PANTHER" id="PTHR43857:SF1">
    <property type="entry name" value="YJGH FAMILY PROTEIN"/>
    <property type="match status" value="1"/>
</dbReference>
<accession>A0A4U3MQ15</accession>
<dbReference type="OrthoDB" id="9799840at2"/>
<evidence type="ECO:0000313" key="2">
    <source>
        <dbReference type="Proteomes" id="UP000308705"/>
    </source>
</evidence>